<dbReference type="EMBL" id="JBANRG010000106">
    <property type="protein sequence ID" value="KAK7435491.1"/>
    <property type="molecule type" value="Genomic_DNA"/>
</dbReference>
<evidence type="ECO:0000313" key="3">
    <source>
        <dbReference type="Proteomes" id="UP001498398"/>
    </source>
</evidence>
<accession>A0ABR1IQ09</accession>
<reference evidence="2 3" key="1">
    <citation type="submission" date="2024-01" db="EMBL/GenBank/DDBJ databases">
        <title>A draft genome for the cacao thread blight pathogen Marasmiellus scandens.</title>
        <authorList>
            <person name="Baruah I.K."/>
            <person name="Leung J."/>
            <person name="Bukari Y."/>
            <person name="Amoako-Attah I."/>
            <person name="Meinhardt L.W."/>
            <person name="Bailey B.A."/>
            <person name="Cohen S.P."/>
        </authorList>
    </citation>
    <scope>NUCLEOTIDE SEQUENCE [LARGE SCALE GENOMIC DNA]</scope>
    <source>
        <strain evidence="2 3">GH-19</strain>
    </source>
</reference>
<keyword evidence="3" id="KW-1185">Reference proteome</keyword>
<name>A0ABR1IQ09_9AGAR</name>
<evidence type="ECO:0000313" key="2">
    <source>
        <dbReference type="EMBL" id="KAK7435491.1"/>
    </source>
</evidence>
<dbReference type="Proteomes" id="UP001498398">
    <property type="component" value="Unassembled WGS sequence"/>
</dbReference>
<feature type="region of interest" description="Disordered" evidence="1">
    <location>
        <begin position="32"/>
        <end position="51"/>
    </location>
</feature>
<proteinExistence type="predicted"/>
<comment type="caution">
    <text evidence="2">The sequence shown here is derived from an EMBL/GenBank/DDBJ whole genome shotgun (WGS) entry which is preliminary data.</text>
</comment>
<protein>
    <submittedName>
        <fullName evidence="2">Uncharacterized protein</fullName>
    </submittedName>
</protein>
<evidence type="ECO:0000256" key="1">
    <source>
        <dbReference type="SAM" id="MobiDB-lite"/>
    </source>
</evidence>
<organism evidence="2 3">
    <name type="scientific">Marasmiellus scandens</name>
    <dbReference type="NCBI Taxonomy" id="2682957"/>
    <lineage>
        <taxon>Eukaryota</taxon>
        <taxon>Fungi</taxon>
        <taxon>Dikarya</taxon>
        <taxon>Basidiomycota</taxon>
        <taxon>Agaricomycotina</taxon>
        <taxon>Agaricomycetes</taxon>
        <taxon>Agaricomycetidae</taxon>
        <taxon>Agaricales</taxon>
        <taxon>Marasmiineae</taxon>
        <taxon>Omphalotaceae</taxon>
        <taxon>Marasmiellus</taxon>
    </lineage>
</organism>
<gene>
    <name evidence="2" type="ORF">VKT23_019613</name>
</gene>
<sequence>MGDNDGMDLALVLPLADSSNGLLSSLGIGQDTLGLGPGGSTSNGSPLDLSI</sequence>